<dbReference type="Gene3D" id="3.30.420.10">
    <property type="entry name" value="Ribonuclease H-like superfamily/Ribonuclease H"/>
    <property type="match status" value="1"/>
</dbReference>
<dbReference type="SMART" id="SM00360">
    <property type="entry name" value="RRM"/>
    <property type="match status" value="2"/>
</dbReference>
<feature type="region of interest" description="Disordered" evidence="5">
    <location>
        <begin position="1"/>
        <end position="38"/>
    </location>
</feature>
<evidence type="ECO:0000313" key="7">
    <source>
        <dbReference type="Ensembl" id="ENSACAP00000009591.3"/>
    </source>
</evidence>
<dbReference type="FunFam" id="3.30.420.10:FF:000175">
    <property type="entry name" value="RNA exonuclease 5"/>
    <property type="match status" value="1"/>
</dbReference>
<keyword evidence="1" id="KW-0540">Nuclease</keyword>
<dbReference type="InterPro" id="IPR036397">
    <property type="entry name" value="RNaseH_sf"/>
</dbReference>
<evidence type="ECO:0000256" key="4">
    <source>
        <dbReference type="PROSITE-ProRule" id="PRU00176"/>
    </source>
</evidence>
<reference evidence="7" key="1">
    <citation type="submission" date="2009-12" db="EMBL/GenBank/DDBJ databases">
        <title>The Genome Sequence of Anolis carolinensis (Green Anole Lizard).</title>
        <authorList>
            <consortium name="The Genome Sequencing Platform"/>
            <person name="Di Palma F."/>
            <person name="Alfoldi J."/>
            <person name="Heiman D."/>
            <person name="Young S."/>
            <person name="Grabherr M."/>
            <person name="Johnson J."/>
            <person name="Lander E.S."/>
            <person name="Lindblad-Toh K."/>
        </authorList>
    </citation>
    <scope>NUCLEOTIDE SEQUENCE [LARGE SCALE GENOMIC DNA]</scope>
    <source>
        <strain evidence="7">JBL SC #1</strain>
    </source>
</reference>
<dbReference type="InterPro" id="IPR012337">
    <property type="entry name" value="RNaseH-like_sf"/>
</dbReference>
<reference evidence="7" key="2">
    <citation type="submission" date="2025-08" db="UniProtKB">
        <authorList>
            <consortium name="Ensembl"/>
        </authorList>
    </citation>
    <scope>IDENTIFICATION</scope>
</reference>
<dbReference type="InterPro" id="IPR047021">
    <property type="entry name" value="REXO1/3/4-like"/>
</dbReference>
<dbReference type="InterPro" id="IPR012677">
    <property type="entry name" value="Nucleotide-bd_a/b_plait_sf"/>
</dbReference>
<dbReference type="SUPFAM" id="SSF54928">
    <property type="entry name" value="RNA-binding domain, RBD"/>
    <property type="match status" value="1"/>
</dbReference>
<dbReference type="GO" id="GO:0004527">
    <property type="term" value="F:exonuclease activity"/>
    <property type="evidence" value="ECO:0000318"/>
    <property type="project" value="GO_Central"/>
</dbReference>
<evidence type="ECO:0000313" key="8">
    <source>
        <dbReference type="Proteomes" id="UP000001646"/>
    </source>
</evidence>
<feature type="domain" description="RRM" evidence="6">
    <location>
        <begin position="482"/>
        <end position="556"/>
    </location>
</feature>
<dbReference type="OrthoDB" id="3996471at2759"/>
<evidence type="ECO:0000259" key="6">
    <source>
        <dbReference type="PROSITE" id="PS50102"/>
    </source>
</evidence>
<name>H9GFL6_ANOCA</name>
<dbReference type="InParanoid" id="H9GFL6"/>
<evidence type="ECO:0000256" key="3">
    <source>
        <dbReference type="ARBA" id="ARBA00022839"/>
    </source>
</evidence>
<organism evidence="7 8">
    <name type="scientific">Anolis carolinensis</name>
    <name type="common">Green anole</name>
    <name type="synonym">American chameleon</name>
    <dbReference type="NCBI Taxonomy" id="28377"/>
    <lineage>
        <taxon>Eukaryota</taxon>
        <taxon>Metazoa</taxon>
        <taxon>Chordata</taxon>
        <taxon>Craniata</taxon>
        <taxon>Vertebrata</taxon>
        <taxon>Euteleostomi</taxon>
        <taxon>Lepidosauria</taxon>
        <taxon>Squamata</taxon>
        <taxon>Bifurcata</taxon>
        <taxon>Unidentata</taxon>
        <taxon>Episquamata</taxon>
        <taxon>Toxicofera</taxon>
        <taxon>Iguania</taxon>
        <taxon>Dactyloidae</taxon>
        <taxon>Anolis</taxon>
    </lineage>
</organism>
<keyword evidence="4" id="KW-0694">RNA-binding</keyword>
<keyword evidence="2" id="KW-0378">Hydrolase</keyword>
<dbReference type="GO" id="GO:0003723">
    <property type="term" value="F:RNA binding"/>
    <property type="evidence" value="ECO:0007669"/>
    <property type="project" value="UniProtKB-UniRule"/>
</dbReference>
<dbReference type="SMART" id="SM00479">
    <property type="entry name" value="EXOIII"/>
    <property type="match status" value="1"/>
</dbReference>
<proteinExistence type="predicted"/>
<dbReference type="HOGENOM" id="CLU_024781_0_0_1"/>
<dbReference type="GO" id="GO:0005730">
    <property type="term" value="C:nucleolus"/>
    <property type="evidence" value="ECO:0007669"/>
    <property type="project" value="Ensembl"/>
</dbReference>
<dbReference type="FunFam" id="3.30.70.330:FF:001454">
    <property type="entry name" value="RNA exonuclease 5"/>
    <property type="match status" value="1"/>
</dbReference>
<evidence type="ECO:0000256" key="5">
    <source>
        <dbReference type="SAM" id="MobiDB-lite"/>
    </source>
</evidence>
<dbReference type="STRING" id="28377.ENSACAP00000009591"/>
<reference evidence="7" key="3">
    <citation type="submission" date="2025-09" db="UniProtKB">
        <authorList>
            <consortium name="Ensembl"/>
        </authorList>
    </citation>
    <scope>IDENTIFICATION</scope>
</reference>
<dbReference type="Bgee" id="ENSACAG00000009744">
    <property type="expression patterns" value="Expressed in hindlimb bud and 12 other cell types or tissues"/>
</dbReference>
<evidence type="ECO:0000256" key="1">
    <source>
        <dbReference type="ARBA" id="ARBA00022722"/>
    </source>
</evidence>
<dbReference type="GeneTree" id="ENSGT00940000161162"/>
<dbReference type="CDD" id="cd06145">
    <property type="entry name" value="REX1_like"/>
    <property type="match status" value="1"/>
</dbReference>
<keyword evidence="3" id="KW-0269">Exonuclease</keyword>
<dbReference type="AlphaFoldDB" id="H9GFL6"/>
<dbReference type="GO" id="GO:0031125">
    <property type="term" value="P:rRNA 3'-end processing"/>
    <property type="evidence" value="ECO:0000318"/>
    <property type="project" value="GO_Central"/>
</dbReference>
<dbReference type="PROSITE" id="PS50102">
    <property type="entry name" value="RRM"/>
    <property type="match status" value="2"/>
</dbReference>
<dbReference type="PANTHER" id="PTHR12801:SF82">
    <property type="entry name" value="RNA EXONUCLEASE 5"/>
    <property type="match status" value="1"/>
</dbReference>
<dbReference type="Ensembl" id="ENSACAT00000009788.4">
    <property type="protein sequence ID" value="ENSACAP00000009591.3"/>
    <property type="gene ID" value="ENSACAG00000009744.4"/>
</dbReference>
<dbReference type="PANTHER" id="PTHR12801">
    <property type="entry name" value="RNA EXONUCLEASE REXO1 / RECO3 FAMILY MEMBER-RELATED"/>
    <property type="match status" value="1"/>
</dbReference>
<dbReference type="GO" id="GO:0005634">
    <property type="term" value="C:nucleus"/>
    <property type="evidence" value="ECO:0000318"/>
    <property type="project" value="GO_Central"/>
</dbReference>
<dbReference type="InterPro" id="IPR034922">
    <property type="entry name" value="REX1-like_exo"/>
</dbReference>
<gene>
    <name evidence="7" type="primary">REXO5</name>
</gene>
<dbReference type="Gene3D" id="3.30.70.330">
    <property type="match status" value="2"/>
</dbReference>
<dbReference type="Proteomes" id="UP000001646">
    <property type="component" value="Unplaced"/>
</dbReference>
<accession>H9GFL6</accession>
<evidence type="ECO:0000256" key="2">
    <source>
        <dbReference type="ARBA" id="ARBA00022801"/>
    </source>
</evidence>
<protein>
    <submittedName>
        <fullName evidence="7">RNA exonuclease 5</fullName>
    </submittedName>
</protein>
<dbReference type="InterPro" id="IPR035979">
    <property type="entry name" value="RBD_domain_sf"/>
</dbReference>
<keyword evidence="8" id="KW-1185">Reference proteome</keyword>
<dbReference type="Pfam" id="PF00076">
    <property type="entry name" value="RRM_1"/>
    <property type="match status" value="2"/>
</dbReference>
<dbReference type="InterPro" id="IPR013520">
    <property type="entry name" value="Ribonucl_H"/>
</dbReference>
<dbReference type="SUPFAM" id="SSF53098">
    <property type="entry name" value="Ribonuclease H-like"/>
    <property type="match status" value="1"/>
</dbReference>
<feature type="domain" description="RRM" evidence="6">
    <location>
        <begin position="577"/>
        <end position="651"/>
    </location>
</feature>
<dbReference type="KEGG" id="acs:100563750"/>
<dbReference type="InterPro" id="IPR000504">
    <property type="entry name" value="RRM_dom"/>
</dbReference>
<sequence>MAPETQVVKSKRQCEDNENEEEPQKIKRKRKFAENEKEAKKPHLSDALFGGECKISYDQLYEFLKYAALGKQHGATQSSWCRIHHRRRLSGVSVVVLREVSQLHFYLFYLQFKFLRRMFRHHFSLPPASGDFMERLCGAGIKNHRQISSLELEKDPVIQKYGNECRGLSNYILTPKEMRLHDYPIEGHDDCVCFVRTPCKGPVTDSSPLFGLDCEMCLTEKGSELTRISVVDASGQCILDELVKPKLPIINYLTSYSGITEKLLLPVVTTLSDIQNQLKNLLPADAVLVGHSLNFDLRALEMVHPNVIDTSVLFARKRNKKFKLKFLAEAVLGKDIQRMDGTGHDPTEDALCALELAQYFINQGPRKVAEMNLEAQLLETRKIGEKLSCALPNPQNGAQKPTQSLLDILHSVGQKTLLLGGWAEAASNNGQTQTGPQNKQILQRALEEVPTSSFSVIQFGLGSRQDTSDLVAKMRTKLANLLTIYAGPFGKDICLKPLKKIFKKYGHIQSIRIVPDTSEPHICIQYEVQEAAQLAVERLNGEEIGGSLVKVQRPITESTLDCEMLLKELEKDSDNEGVIYLAGLRKTQREADLQQELGYLKDLASVFLPRDPRTGRSRNYCFLKFKTPQSAANALTAIEEHGAQGSDLRGRWALTPPHLHQWASKISAEGSQLAEPSSHPEACLQEVEPPFALEQEVQKQMKALDRKIKKFFQHLPNHTLCIVLLPGSNRPSESHPGFALLGIKEENPLLSSCAWC</sequence>
<dbReference type="eggNOG" id="KOG2248">
    <property type="taxonomic scope" value="Eukaryota"/>
</dbReference>